<dbReference type="Gene3D" id="6.10.250.2870">
    <property type="match status" value="1"/>
</dbReference>
<sequence>MTLDTYDATRSARRSADEQWSQRRDIERQLHDGPALRIAALTLRLGLLAQKARSDAGDLPRDIAELQDQLHLIQQELRAVADRIYPPLLQEAGLGAALRELAGSASMRVDADGGRFDTAVEGVAYFAVLGVLAALPPTTRTVDVVIRRDAEGLALDLGNVDTCQIDAVRDRVQWVGGVAAVFGGLIGTIKVRIPCE</sequence>
<evidence type="ECO:0000259" key="2">
    <source>
        <dbReference type="Pfam" id="PF07730"/>
    </source>
</evidence>
<dbReference type="GO" id="GO:0046983">
    <property type="term" value="F:protein dimerization activity"/>
    <property type="evidence" value="ECO:0007669"/>
    <property type="project" value="InterPro"/>
</dbReference>
<name>A0A919IYX4_9ACTN</name>
<evidence type="ECO:0000313" key="4">
    <source>
        <dbReference type="Proteomes" id="UP000598174"/>
    </source>
</evidence>
<reference evidence="3" key="1">
    <citation type="submission" date="2021-01" db="EMBL/GenBank/DDBJ databases">
        <title>Whole genome shotgun sequence of Actinoplanes ferrugineus NBRC 15555.</title>
        <authorList>
            <person name="Komaki H."/>
            <person name="Tamura T."/>
        </authorList>
    </citation>
    <scope>NUCLEOTIDE SEQUENCE</scope>
    <source>
        <strain evidence="3">NBRC 15555</strain>
    </source>
</reference>
<dbReference type="Proteomes" id="UP000598174">
    <property type="component" value="Unassembled WGS sequence"/>
</dbReference>
<dbReference type="AlphaFoldDB" id="A0A919IYX4"/>
<feature type="region of interest" description="Disordered" evidence="1">
    <location>
        <begin position="1"/>
        <end position="20"/>
    </location>
</feature>
<keyword evidence="4" id="KW-1185">Reference proteome</keyword>
<evidence type="ECO:0000313" key="3">
    <source>
        <dbReference type="EMBL" id="GIE09853.1"/>
    </source>
</evidence>
<gene>
    <name evidence="3" type="ORF">Afe05nite_16930</name>
</gene>
<protein>
    <recommendedName>
        <fullName evidence="2">Signal transduction histidine kinase subgroup 3 dimerisation and phosphoacceptor domain-containing protein</fullName>
    </recommendedName>
</protein>
<accession>A0A919IYX4</accession>
<evidence type="ECO:0000256" key="1">
    <source>
        <dbReference type="SAM" id="MobiDB-lite"/>
    </source>
</evidence>
<dbReference type="RefSeq" id="WP_203816436.1">
    <property type="nucleotide sequence ID" value="NZ_BAAABP010000007.1"/>
</dbReference>
<dbReference type="Pfam" id="PF07730">
    <property type="entry name" value="HisKA_3"/>
    <property type="match status" value="1"/>
</dbReference>
<proteinExistence type="predicted"/>
<dbReference type="EMBL" id="BOMM01000012">
    <property type="protein sequence ID" value="GIE09853.1"/>
    <property type="molecule type" value="Genomic_DNA"/>
</dbReference>
<feature type="domain" description="Signal transduction histidine kinase subgroup 3 dimerisation and phosphoacceptor" evidence="2">
    <location>
        <begin position="23"/>
        <end position="87"/>
    </location>
</feature>
<dbReference type="GO" id="GO:0000155">
    <property type="term" value="F:phosphorelay sensor kinase activity"/>
    <property type="evidence" value="ECO:0007669"/>
    <property type="project" value="InterPro"/>
</dbReference>
<dbReference type="InterPro" id="IPR011712">
    <property type="entry name" value="Sig_transdc_His_kin_sub3_dim/P"/>
</dbReference>
<comment type="caution">
    <text evidence="3">The sequence shown here is derived from an EMBL/GenBank/DDBJ whole genome shotgun (WGS) entry which is preliminary data.</text>
</comment>
<organism evidence="3 4">
    <name type="scientific">Paractinoplanes ferrugineus</name>
    <dbReference type="NCBI Taxonomy" id="113564"/>
    <lineage>
        <taxon>Bacteria</taxon>
        <taxon>Bacillati</taxon>
        <taxon>Actinomycetota</taxon>
        <taxon>Actinomycetes</taxon>
        <taxon>Micromonosporales</taxon>
        <taxon>Micromonosporaceae</taxon>
        <taxon>Paractinoplanes</taxon>
    </lineage>
</organism>
<dbReference type="GO" id="GO:0016020">
    <property type="term" value="C:membrane"/>
    <property type="evidence" value="ECO:0007669"/>
    <property type="project" value="InterPro"/>
</dbReference>